<protein>
    <submittedName>
        <fullName evidence="2">Uncharacterized protein</fullName>
    </submittedName>
</protein>
<gene>
    <name evidence="2" type="ORF">CFX0092_B0644</name>
</gene>
<dbReference type="EMBL" id="LN890656">
    <property type="protein sequence ID" value="CUS06178.1"/>
    <property type="molecule type" value="Genomic_DNA"/>
</dbReference>
<keyword evidence="3" id="KW-1185">Reference proteome</keyword>
<feature type="region of interest" description="Disordered" evidence="1">
    <location>
        <begin position="1"/>
        <end position="55"/>
    </location>
</feature>
<accession>A0A160T9L2</accession>
<proteinExistence type="predicted"/>
<organism evidence="2 3">
    <name type="scientific">Candidatus Promineifilum breve</name>
    <dbReference type="NCBI Taxonomy" id="1806508"/>
    <lineage>
        <taxon>Bacteria</taxon>
        <taxon>Bacillati</taxon>
        <taxon>Chloroflexota</taxon>
        <taxon>Ardenticatenia</taxon>
        <taxon>Candidatus Promineifilales</taxon>
        <taxon>Candidatus Promineifilaceae</taxon>
        <taxon>Candidatus Promineifilum</taxon>
    </lineage>
</organism>
<name>A0A160T9L2_9CHLR</name>
<evidence type="ECO:0000313" key="2">
    <source>
        <dbReference type="EMBL" id="CUS06178.1"/>
    </source>
</evidence>
<dbReference type="Proteomes" id="UP000215027">
    <property type="component" value="Chromosome II"/>
</dbReference>
<dbReference type="AlphaFoldDB" id="A0A160T9L2"/>
<evidence type="ECO:0000256" key="1">
    <source>
        <dbReference type="SAM" id="MobiDB-lite"/>
    </source>
</evidence>
<evidence type="ECO:0000313" key="3">
    <source>
        <dbReference type="Proteomes" id="UP000215027"/>
    </source>
</evidence>
<sequence length="55" mass="6068">MMNIMWNREECHDESDAGNMTAEPSPNLSQGEKDQNPAPFAYAQPTPAPCPPHGR</sequence>
<reference evidence="2" key="1">
    <citation type="submission" date="2016-01" db="EMBL/GenBank/DDBJ databases">
        <authorList>
            <person name="Mcilroy J.S."/>
            <person name="Karst M S."/>
            <person name="Albertsen M."/>
        </authorList>
    </citation>
    <scope>NUCLEOTIDE SEQUENCE</scope>
    <source>
        <strain evidence="2">Cfx-K</strain>
    </source>
</reference>
<feature type="compositionally biased region" description="Pro residues" evidence="1">
    <location>
        <begin position="46"/>
        <end position="55"/>
    </location>
</feature>
<dbReference type="KEGG" id="pbf:CFX0092_B0644"/>